<feature type="region of interest" description="Disordered" evidence="8">
    <location>
        <begin position="889"/>
        <end position="914"/>
    </location>
</feature>
<feature type="region of interest" description="Disordered" evidence="8">
    <location>
        <begin position="338"/>
        <end position="365"/>
    </location>
</feature>
<dbReference type="Pfam" id="PF01857">
    <property type="entry name" value="RB_B"/>
    <property type="match status" value="1"/>
</dbReference>
<feature type="compositionally biased region" description="Polar residues" evidence="8">
    <location>
        <begin position="892"/>
        <end position="906"/>
    </location>
</feature>
<keyword evidence="4" id="KW-0805">Transcription regulation</keyword>
<evidence type="ECO:0000256" key="1">
    <source>
        <dbReference type="ARBA" id="ARBA00004123"/>
    </source>
</evidence>
<evidence type="ECO:0000259" key="11">
    <source>
        <dbReference type="SMART" id="SM01369"/>
    </source>
</evidence>
<proteinExistence type="inferred from homology"/>
<comment type="subcellular location">
    <subcellularLocation>
        <location evidence="1">Nucleus</location>
    </subcellularLocation>
</comment>
<dbReference type="InterPro" id="IPR002719">
    <property type="entry name" value="RB_B"/>
</dbReference>
<dbReference type="EMBL" id="JARBDR010000640">
    <property type="protein sequence ID" value="KAJ8310622.1"/>
    <property type="molecule type" value="Genomic_DNA"/>
</dbReference>
<reference evidence="12 13" key="1">
    <citation type="submission" date="2022-12" db="EMBL/GenBank/DDBJ databases">
        <title>Chromosome-level genome of Tegillarca granosa.</title>
        <authorList>
            <person name="Kim J."/>
        </authorList>
    </citation>
    <scope>NUCLEOTIDE SEQUENCE [LARGE SCALE GENOMIC DNA]</scope>
    <source>
        <strain evidence="12">Teg-2019</strain>
        <tissue evidence="12">Adductor muscle</tissue>
    </source>
</reference>
<evidence type="ECO:0000256" key="4">
    <source>
        <dbReference type="ARBA" id="ARBA00023015"/>
    </source>
</evidence>
<dbReference type="Pfam" id="PF08934">
    <property type="entry name" value="Rb_C"/>
    <property type="match status" value="1"/>
</dbReference>
<comment type="caution">
    <text evidence="12">The sequence shown here is derived from an EMBL/GenBank/DDBJ whole genome shotgun (WGS) entry which is preliminary data.</text>
</comment>
<dbReference type="SMART" id="SM01369">
    <property type="entry name" value="Rb_C"/>
    <property type="match status" value="1"/>
</dbReference>
<feature type="domain" description="Retinoblastoma-associated protein A-box" evidence="10">
    <location>
        <begin position="365"/>
        <end position="569"/>
    </location>
</feature>
<dbReference type="PANTHER" id="PTHR13742">
    <property type="entry name" value="RETINOBLASTOMA-ASSOCIATED PROTEIN RB -RELATED"/>
    <property type="match status" value="1"/>
</dbReference>
<dbReference type="CDD" id="cd20599">
    <property type="entry name" value="CYCLIN_RB"/>
    <property type="match status" value="1"/>
</dbReference>
<evidence type="ECO:0000256" key="8">
    <source>
        <dbReference type="SAM" id="MobiDB-lite"/>
    </source>
</evidence>
<dbReference type="InterPro" id="IPR036915">
    <property type="entry name" value="Cyclin-like_sf"/>
</dbReference>
<dbReference type="SUPFAM" id="SSF47954">
    <property type="entry name" value="Cyclin-like"/>
    <property type="match status" value="2"/>
</dbReference>
<dbReference type="Gene3D" id="1.10.472.10">
    <property type="entry name" value="Cyclin-like"/>
    <property type="match status" value="2"/>
</dbReference>
<keyword evidence="6" id="KW-0539">Nucleus</keyword>
<dbReference type="InterPro" id="IPR028309">
    <property type="entry name" value="RB_fam"/>
</dbReference>
<dbReference type="InterPro" id="IPR024599">
    <property type="entry name" value="RB_N"/>
</dbReference>
<dbReference type="Proteomes" id="UP001217089">
    <property type="component" value="Unassembled WGS sequence"/>
</dbReference>
<feature type="domain" description="Retinoblastoma-associated protein C-terminal" evidence="11">
    <location>
        <begin position="762"/>
        <end position="910"/>
    </location>
</feature>
<feature type="compositionally biased region" description="Polar residues" evidence="8">
    <location>
        <begin position="609"/>
        <end position="622"/>
    </location>
</feature>
<dbReference type="Pfam" id="PF01858">
    <property type="entry name" value="RB_A"/>
    <property type="match status" value="1"/>
</dbReference>
<feature type="region of interest" description="Disordered" evidence="8">
    <location>
        <begin position="609"/>
        <end position="637"/>
    </location>
</feature>
<evidence type="ECO:0000256" key="6">
    <source>
        <dbReference type="ARBA" id="ARBA00023242"/>
    </source>
</evidence>
<keyword evidence="7" id="KW-0131">Cell cycle</keyword>
<gene>
    <name evidence="12" type="ORF">KUTeg_012487</name>
</gene>
<dbReference type="InterPro" id="IPR015030">
    <property type="entry name" value="RB_C"/>
</dbReference>
<dbReference type="Gene3D" id="1.10.472.140">
    <property type="match status" value="1"/>
</dbReference>
<protein>
    <recommendedName>
        <fullName evidence="14">Retinoblastoma-associated protein</fullName>
    </recommendedName>
</protein>
<dbReference type="SMART" id="SM01367">
    <property type="entry name" value="DUF3452"/>
    <property type="match status" value="1"/>
</dbReference>
<name>A0ABQ9F301_TEGGR</name>
<keyword evidence="3" id="KW-0678">Repressor</keyword>
<dbReference type="PANTHER" id="PTHR13742:SF36">
    <property type="entry name" value="RETINOBLASTOMA-ASSOCIATED PROTEIN"/>
    <property type="match status" value="1"/>
</dbReference>
<evidence type="ECO:0000256" key="2">
    <source>
        <dbReference type="ARBA" id="ARBA00009475"/>
    </source>
</evidence>
<evidence type="ECO:0000313" key="13">
    <source>
        <dbReference type="Proteomes" id="UP001217089"/>
    </source>
</evidence>
<evidence type="ECO:0000256" key="7">
    <source>
        <dbReference type="ARBA" id="ARBA00023306"/>
    </source>
</evidence>
<sequence length="914" mass="103183">MDIDSKSTDSILTNGVKEVHPVISDQSESVSGTIDTIDMTADAEFDQLCTNLNLPDDVKKKAWSVYEHLKCKDFEELKQMTKTELIVSAVYIAVVDIRMPYGPADPQLECGYLGQAVATVTDLLTYSRMRCTTLFQCLHVVGSVMSLSEAVKYHLKFLEKKYCIMSALYHSFERLCKVVFSEEQKDDSSIPVPQTEGVEHRKTLCWVLFLHAKDSLSVDLQIVDGFYILVCCLEYVLRTTPAFQLNSSFAAVKINSIESINTEVQGLNSSMLQKLSEDLSCNYEEVSAVQSNRTEPFIQSLKHTEGELDLENLKATYEANYKHEGDLNEMLFLNCDTHLQPSENNKPPFNQSSSTTKTSSDPPLTPVRAALNTIQQLKNMLASASDEPSLALKEFFNKCSLNPTASMASRLTRLKSLFMKEYASERGDNQRTTAEQRFLLAQRLYYRVMEAMLNVEKERLSQTDFSQLLNIDTFHVSLMACSMEIVLMTYDVSWNPSKGEMSSEDSRLSFPWILKVFLLHAYDFFKVLASFIKAEPVLTKDIVKHLQTLEIKILEELAWKSDSPLFDAMSNSEICQPNVSSPPDSNNGISASTAELYLSPMNSQMRSRVISPGTSTTLSSRKSAAVGPSPDKKHTTHKSQSLTIFLNKVCRLAYHRLQQLCSLLNVQKDLQHKIWTCLECCITHRPALLKNRHLDQIMMCSLYSICKVMDKEIKFKAIVQMYRELPNAEQHIYKSALIQGAEHDSIIAFYNKVFMQNMKTYITMFAPTKQTPTLSPVPKPVSSPLTSPVYRIAHRNHLYVSPLKDSPFKAPHSPSQMTPTTRQLYCFGEGIGSAEKLRNINETVFRAKNGAKSVTPKSLKRLKFDQPDDSIQNSADVLPDNCTVIVKKRKMSTQSQQPPVLSIQTEKTPKSESK</sequence>
<dbReference type="InterPro" id="IPR002720">
    <property type="entry name" value="RB_A"/>
</dbReference>
<evidence type="ECO:0000256" key="3">
    <source>
        <dbReference type="ARBA" id="ARBA00022491"/>
    </source>
</evidence>
<feature type="domain" description="Retinoblastoma-associated protein N-terminal" evidence="9">
    <location>
        <begin position="113"/>
        <end position="239"/>
    </location>
</feature>
<organism evidence="12 13">
    <name type="scientific">Tegillarca granosa</name>
    <name type="common">Malaysian cockle</name>
    <name type="synonym">Anadara granosa</name>
    <dbReference type="NCBI Taxonomy" id="220873"/>
    <lineage>
        <taxon>Eukaryota</taxon>
        <taxon>Metazoa</taxon>
        <taxon>Spiralia</taxon>
        <taxon>Lophotrochozoa</taxon>
        <taxon>Mollusca</taxon>
        <taxon>Bivalvia</taxon>
        <taxon>Autobranchia</taxon>
        <taxon>Pteriomorphia</taxon>
        <taxon>Arcoida</taxon>
        <taxon>Arcoidea</taxon>
        <taxon>Arcidae</taxon>
        <taxon>Tegillarca</taxon>
    </lineage>
</organism>
<keyword evidence="13" id="KW-1185">Reference proteome</keyword>
<dbReference type="SMART" id="SM01368">
    <property type="entry name" value="RB_A"/>
    <property type="match status" value="1"/>
</dbReference>
<evidence type="ECO:0000259" key="10">
    <source>
        <dbReference type="SMART" id="SM01368"/>
    </source>
</evidence>
<evidence type="ECO:0000259" key="9">
    <source>
        <dbReference type="SMART" id="SM01367"/>
    </source>
</evidence>
<evidence type="ECO:0000256" key="5">
    <source>
        <dbReference type="ARBA" id="ARBA00023163"/>
    </source>
</evidence>
<accession>A0ABQ9F301</accession>
<dbReference type="Pfam" id="PF11934">
    <property type="entry name" value="DUF3452"/>
    <property type="match status" value="1"/>
</dbReference>
<evidence type="ECO:0000313" key="12">
    <source>
        <dbReference type="EMBL" id="KAJ8310622.1"/>
    </source>
</evidence>
<feature type="compositionally biased region" description="Polar residues" evidence="8">
    <location>
        <begin position="338"/>
        <end position="351"/>
    </location>
</feature>
<evidence type="ECO:0008006" key="14">
    <source>
        <dbReference type="Google" id="ProtNLM"/>
    </source>
</evidence>
<comment type="similarity">
    <text evidence="2">Belongs to the retinoblastoma protein (RB) family.</text>
</comment>
<keyword evidence="5" id="KW-0804">Transcription</keyword>